<dbReference type="Proteomes" id="UP000524862">
    <property type="component" value="Segment"/>
</dbReference>
<keyword evidence="2" id="KW-1185">Reference proteome</keyword>
<reference evidence="1 2" key="1">
    <citation type="submission" date="2020-07" db="EMBL/GenBank/DDBJ databases">
        <title>Bacteriophages application to control Proteus mirabilis infection.</title>
        <authorList>
            <person name="Connerton I.F."/>
        </authorList>
    </citation>
    <scope>NUCLEOTIDE SEQUENCE [LARGE SCALE GENOMIC DNA]</scope>
</reference>
<dbReference type="GeneID" id="77948651"/>
<dbReference type="EMBL" id="MT740244">
    <property type="protein sequence ID" value="QOC54899.1"/>
    <property type="molecule type" value="Genomic_DNA"/>
</dbReference>
<proteinExistence type="predicted"/>
<dbReference type="KEGG" id="vg:77948651"/>
<sequence>MKDLWVLITLGDRESSEIVGVFSSYEKAIDVVKSEKITSYAIEVRELDSIKDWLGY</sequence>
<name>A0A7L7SH42_9CAUD</name>
<accession>A0A7L7SH42</accession>
<organism evidence="1 2">
    <name type="scientific">Proteus phage 3H10_20</name>
    <dbReference type="NCBI Taxonomy" id="2772448"/>
    <lineage>
        <taxon>Viruses</taxon>
        <taxon>Duplodnaviria</taxon>
        <taxon>Heunggongvirae</taxon>
        <taxon>Uroviricota</taxon>
        <taxon>Caudoviricetes</taxon>
        <taxon>Grimontviridae</taxon>
        <taxon>Privateervirus</taxon>
        <taxon>Privateervirus 3H1020</taxon>
    </lineage>
</organism>
<evidence type="ECO:0000313" key="1">
    <source>
        <dbReference type="EMBL" id="QOC54899.1"/>
    </source>
</evidence>
<evidence type="ECO:0000313" key="2">
    <source>
        <dbReference type="Proteomes" id="UP000524862"/>
    </source>
</evidence>
<protein>
    <submittedName>
        <fullName evidence="1">Uncharacterized protein</fullName>
    </submittedName>
</protein>
<dbReference type="RefSeq" id="YP_010672376.1">
    <property type="nucleotide sequence ID" value="NC_070976.1"/>
</dbReference>